<dbReference type="CDD" id="cd11284">
    <property type="entry name" value="ADF_Twf-C_like"/>
    <property type="match status" value="1"/>
</dbReference>
<dbReference type="PROSITE" id="PS51263">
    <property type="entry name" value="ADF_H"/>
    <property type="match status" value="1"/>
</dbReference>
<evidence type="ECO:0000313" key="8">
    <source>
        <dbReference type="EnsemblMetazoa" id="PPAI003456-PA"/>
    </source>
</evidence>
<dbReference type="GO" id="GO:0005884">
    <property type="term" value="C:actin filament"/>
    <property type="evidence" value="ECO:0007669"/>
    <property type="project" value="TreeGrafter"/>
</dbReference>
<evidence type="ECO:0000256" key="5">
    <source>
        <dbReference type="ARBA" id="ARBA00023203"/>
    </source>
</evidence>
<dbReference type="EMBL" id="AJVK01012414">
    <property type="status" value="NOT_ANNOTATED_CDS"/>
    <property type="molecule type" value="Genomic_DNA"/>
</dbReference>
<evidence type="ECO:0000256" key="7">
    <source>
        <dbReference type="ARBA" id="ARBA00038532"/>
    </source>
</evidence>
<comment type="similarity">
    <text evidence="2">Belongs to the actin-binding proteins ADF family. Twinfilin subfamily.</text>
</comment>
<protein>
    <submittedName>
        <fullName evidence="8">Uncharacterized protein</fullName>
    </submittedName>
</protein>
<evidence type="ECO:0000256" key="6">
    <source>
        <dbReference type="ARBA" id="ARBA00023212"/>
    </source>
</evidence>
<dbReference type="GO" id="GO:0003785">
    <property type="term" value="F:actin monomer binding"/>
    <property type="evidence" value="ECO:0007669"/>
    <property type="project" value="TreeGrafter"/>
</dbReference>
<dbReference type="VEuPathDB" id="VectorBase:PPAI003456"/>
<dbReference type="GO" id="GO:0051015">
    <property type="term" value="F:actin filament binding"/>
    <property type="evidence" value="ECO:0007669"/>
    <property type="project" value="TreeGrafter"/>
</dbReference>
<comment type="subcellular location">
    <subcellularLocation>
        <location evidence="1">Cytoplasm</location>
        <location evidence="1">Cytoskeleton</location>
    </subcellularLocation>
</comment>
<sequence>MEELHATSPEETTYEGYLSHKRAFSVPAPLTTREEEIQELRKTEVKTEINTETRQKTLNGLSFPVSQAALDAINDAKRGSYSYLQFKLDTVQEEIHLVKATNVDVSGLSQMIPKDQARYHLFLFKHTHEGDYLESFVFIYSMPGYSCSVKDRMMYSSCKALFVTQITEQGIEIVKKLEIDSADELTEEYLQDELHPKKILHRPIFDKPPGPKNRGAKRVTRPQTTE</sequence>
<evidence type="ECO:0000256" key="3">
    <source>
        <dbReference type="ARBA" id="ARBA00022490"/>
    </source>
</evidence>
<name>A0A1B0D7D3_PHLPP</name>
<dbReference type="PANTHER" id="PTHR13759">
    <property type="entry name" value="TWINFILIN"/>
    <property type="match status" value="1"/>
</dbReference>
<evidence type="ECO:0000256" key="4">
    <source>
        <dbReference type="ARBA" id="ARBA00022737"/>
    </source>
</evidence>
<dbReference type="Pfam" id="PF00241">
    <property type="entry name" value="Cofilin_ADF"/>
    <property type="match status" value="1"/>
</dbReference>
<dbReference type="AlphaFoldDB" id="A0A1B0D7D3"/>
<dbReference type="InterPro" id="IPR028458">
    <property type="entry name" value="Twinfilin"/>
</dbReference>
<keyword evidence="4" id="KW-0677">Repeat</keyword>
<keyword evidence="9" id="KW-1185">Reference proteome</keyword>
<evidence type="ECO:0000256" key="1">
    <source>
        <dbReference type="ARBA" id="ARBA00004245"/>
    </source>
</evidence>
<dbReference type="PANTHER" id="PTHR13759:SF1">
    <property type="entry name" value="TWINFILIN"/>
    <property type="match status" value="1"/>
</dbReference>
<dbReference type="EnsemblMetazoa" id="PPAI003456-RA">
    <property type="protein sequence ID" value="PPAI003456-PA"/>
    <property type="gene ID" value="PPAI003456"/>
</dbReference>
<dbReference type="InterPro" id="IPR002108">
    <property type="entry name" value="ADF-H"/>
</dbReference>
<evidence type="ECO:0000313" key="9">
    <source>
        <dbReference type="Proteomes" id="UP000092462"/>
    </source>
</evidence>
<dbReference type="GO" id="GO:0010976">
    <property type="term" value="P:positive regulation of neuron projection development"/>
    <property type="evidence" value="ECO:0007669"/>
    <property type="project" value="TreeGrafter"/>
</dbReference>
<dbReference type="GO" id="GO:0010591">
    <property type="term" value="P:regulation of lamellipodium assembly"/>
    <property type="evidence" value="ECO:0007669"/>
    <property type="project" value="TreeGrafter"/>
</dbReference>
<dbReference type="GO" id="GO:0030042">
    <property type="term" value="P:actin filament depolymerization"/>
    <property type="evidence" value="ECO:0007669"/>
    <property type="project" value="TreeGrafter"/>
</dbReference>
<dbReference type="GO" id="GO:0030016">
    <property type="term" value="C:myofibril"/>
    <property type="evidence" value="ECO:0007669"/>
    <property type="project" value="TreeGrafter"/>
</dbReference>
<dbReference type="Gene3D" id="3.40.20.10">
    <property type="entry name" value="Severin"/>
    <property type="match status" value="1"/>
</dbReference>
<dbReference type="Proteomes" id="UP000092462">
    <property type="component" value="Unassembled WGS sequence"/>
</dbReference>
<comment type="subunit">
    <text evidence="7">Interacts with G-actin; ADP-actin form.</text>
</comment>
<organism evidence="8 9">
    <name type="scientific">Phlebotomus papatasi</name>
    <name type="common">Sandfly</name>
    <dbReference type="NCBI Taxonomy" id="29031"/>
    <lineage>
        <taxon>Eukaryota</taxon>
        <taxon>Metazoa</taxon>
        <taxon>Ecdysozoa</taxon>
        <taxon>Arthropoda</taxon>
        <taxon>Hexapoda</taxon>
        <taxon>Insecta</taxon>
        <taxon>Pterygota</taxon>
        <taxon>Neoptera</taxon>
        <taxon>Endopterygota</taxon>
        <taxon>Diptera</taxon>
        <taxon>Nematocera</taxon>
        <taxon>Psychodoidea</taxon>
        <taxon>Psychodidae</taxon>
        <taxon>Phlebotomus</taxon>
        <taxon>Phlebotomus</taxon>
    </lineage>
</organism>
<proteinExistence type="inferred from homology"/>
<dbReference type="SUPFAM" id="SSF55753">
    <property type="entry name" value="Actin depolymerizing proteins"/>
    <property type="match status" value="1"/>
</dbReference>
<accession>A0A1B0D7D3</accession>
<dbReference type="VEuPathDB" id="VectorBase:PPAPM1_003220"/>
<dbReference type="FunFam" id="3.40.20.10:FF:000007">
    <property type="entry name" value="Twinfilin-1 isoform 1"/>
    <property type="match status" value="1"/>
</dbReference>
<dbReference type="InterPro" id="IPR029006">
    <property type="entry name" value="ADF-H/Gelsolin-like_dom_sf"/>
</dbReference>
<keyword evidence="5" id="KW-0009">Actin-binding</keyword>
<dbReference type="SMART" id="SM00102">
    <property type="entry name" value="ADF"/>
    <property type="match status" value="1"/>
</dbReference>
<reference evidence="8" key="1">
    <citation type="submission" date="2022-08" db="UniProtKB">
        <authorList>
            <consortium name="EnsemblMetazoa"/>
        </authorList>
    </citation>
    <scope>IDENTIFICATION</scope>
    <source>
        <strain evidence="8">Israel</strain>
    </source>
</reference>
<keyword evidence="3" id="KW-0963">Cytoplasm</keyword>
<dbReference type="GO" id="GO:0051016">
    <property type="term" value="P:barbed-end actin filament capping"/>
    <property type="evidence" value="ECO:0007669"/>
    <property type="project" value="TreeGrafter"/>
</dbReference>
<evidence type="ECO:0000256" key="2">
    <source>
        <dbReference type="ARBA" id="ARBA00009557"/>
    </source>
</evidence>
<keyword evidence="6" id="KW-0206">Cytoskeleton</keyword>